<dbReference type="InterPro" id="IPR001240">
    <property type="entry name" value="PRAI_dom"/>
</dbReference>
<evidence type="ECO:0000313" key="10">
    <source>
        <dbReference type="Proteomes" id="UP000002009"/>
    </source>
</evidence>
<proteinExistence type="inferred from homology"/>
<dbReference type="EMBL" id="CP001577">
    <property type="protein sequence ID" value="ACO70188.1"/>
    <property type="molecule type" value="Genomic_DNA"/>
</dbReference>
<dbReference type="InterPro" id="IPR011060">
    <property type="entry name" value="RibuloseP-bd_barrel"/>
</dbReference>
<dbReference type="EC" id="5.3.1.24" evidence="3"/>
<dbReference type="InterPro" id="IPR044643">
    <property type="entry name" value="TrpF_fam"/>
</dbReference>
<dbReference type="AlphaFoldDB" id="C1FIL2"/>
<keyword evidence="6" id="KW-0057">Aromatic amino acid biosynthesis</keyword>
<evidence type="ECO:0000256" key="1">
    <source>
        <dbReference type="ARBA" id="ARBA00004664"/>
    </source>
</evidence>
<dbReference type="HAMAP" id="MF_00135">
    <property type="entry name" value="PRAI"/>
    <property type="match status" value="1"/>
</dbReference>
<dbReference type="STRING" id="296587.C1FIL2"/>
<dbReference type="UniPathway" id="UPA00035">
    <property type="reaction ID" value="UER00042"/>
</dbReference>
<keyword evidence="4" id="KW-0028">Amino-acid biosynthesis</keyword>
<gene>
    <name evidence="9" type="ORF">MICPUN_103599</name>
</gene>
<dbReference type="GeneID" id="8248074"/>
<comment type="similarity">
    <text evidence="2">Belongs to the TrpF family.</text>
</comment>
<evidence type="ECO:0000313" key="9">
    <source>
        <dbReference type="EMBL" id="ACO70188.1"/>
    </source>
</evidence>
<evidence type="ECO:0000256" key="5">
    <source>
        <dbReference type="ARBA" id="ARBA00022822"/>
    </source>
</evidence>
<dbReference type="eggNOG" id="KOG4202">
    <property type="taxonomic scope" value="Eukaryota"/>
</dbReference>
<evidence type="ECO:0000256" key="4">
    <source>
        <dbReference type="ARBA" id="ARBA00022605"/>
    </source>
</evidence>
<accession>C1FIL2</accession>
<keyword evidence="5" id="KW-0822">Tryptophan biosynthesis</keyword>
<name>C1FIL2_MICCC</name>
<dbReference type="OMA" id="FHGDESP"/>
<dbReference type="PANTHER" id="PTHR42894:SF1">
    <property type="entry name" value="N-(5'-PHOSPHORIBOSYL)ANTHRANILATE ISOMERASE"/>
    <property type="match status" value="1"/>
</dbReference>
<feature type="domain" description="N-(5'phosphoribosyl) anthranilate isomerase (PRAI)" evidence="8">
    <location>
        <begin position="159"/>
        <end position="238"/>
    </location>
</feature>
<keyword evidence="10" id="KW-1185">Reference proteome</keyword>
<evidence type="ECO:0000256" key="2">
    <source>
        <dbReference type="ARBA" id="ARBA00007571"/>
    </source>
</evidence>
<dbReference type="KEGG" id="mis:MICPUN_103599"/>
<evidence type="ECO:0000259" key="8">
    <source>
        <dbReference type="Pfam" id="PF00697"/>
    </source>
</evidence>
<reference evidence="9 10" key="1">
    <citation type="journal article" date="2009" name="Science">
        <title>Green evolution and dynamic adaptations revealed by genomes of the marine picoeukaryotes Micromonas.</title>
        <authorList>
            <person name="Worden A.Z."/>
            <person name="Lee J.H."/>
            <person name="Mock T."/>
            <person name="Rouze P."/>
            <person name="Simmons M.P."/>
            <person name="Aerts A.L."/>
            <person name="Allen A.E."/>
            <person name="Cuvelier M.L."/>
            <person name="Derelle E."/>
            <person name="Everett M.V."/>
            <person name="Foulon E."/>
            <person name="Grimwood J."/>
            <person name="Gundlach H."/>
            <person name="Henrissat B."/>
            <person name="Napoli C."/>
            <person name="McDonald S.M."/>
            <person name="Parker M.S."/>
            <person name="Rombauts S."/>
            <person name="Salamov A."/>
            <person name="Von Dassow P."/>
            <person name="Badger J.H."/>
            <person name="Coutinho P.M."/>
            <person name="Demir E."/>
            <person name="Dubchak I."/>
            <person name="Gentemann C."/>
            <person name="Eikrem W."/>
            <person name="Gready J.E."/>
            <person name="John U."/>
            <person name="Lanier W."/>
            <person name="Lindquist E.A."/>
            <person name="Lucas S."/>
            <person name="Mayer K.F."/>
            <person name="Moreau H."/>
            <person name="Not F."/>
            <person name="Otillar R."/>
            <person name="Panaud O."/>
            <person name="Pangilinan J."/>
            <person name="Paulsen I."/>
            <person name="Piegu B."/>
            <person name="Poliakov A."/>
            <person name="Robbens S."/>
            <person name="Schmutz J."/>
            <person name="Toulza E."/>
            <person name="Wyss T."/>
            <person name="Zelensky A."/>
            <person name="Zhou K."/>
            <person name="Armbrust E.V."/>
            <person name="Bhattacharya D."/>
            <person name="Goodenough U.W."/>
            <person name="Van de Peer Y."/>
            <person name="Grigoriev I.V."/>
        </authorList>
    </citation>
    <scope>NUCLEOTIDE SEQUENCE [LARGE SCALE GENOMIC DNA]</scope>
    <source>
        <strain evidence="10">RCC299 / NOUM17</strain>
    </source>
</reference>
<evidence type="ECO:0000256" key="3">
    <source>
        <dbReference type="ARBA" id="ARBA00012572"/>
    </source>
</evidence>
<keyword evidence="7" id="KW-0413">Isomerase</keyword>
<organism evidence="9 10">
    <name type="scientific">Micromonas commoda (strain RCC299 / NOUM17 / CCMP2709)</name>
    <name type="common">Picoplanktonic green alga</name>
    <dbReference type="NCBI Taxonomy" id="296587"/>
    <lineage>
        <taxon>Eukaryota</taxon>
        <taxon>Viridiplantae</taxon>
        <taxon>Chlorophyta</taxon>
        <taxon>Mamiellophyceae</taxon>
        <taxon>Mamiellales</taxon>
        <taxon>Mamiellaceae</taxon>
        <taxon>Micromonas</taxon>
    </lineage>
</organism>
<dbReference type="Gene3D" id="3.20.20.70">
    <property type="entry name" value="Aldolase class I"/>
    <property type="match status" value="1"/>
</dbReference>
<dbReference type="Pfam" id="PF00697">
    <property type="entry name" value="PRAI"/>
    <property type="match status" value="2"/>
</dbReference>
<dbReference type="GO" id="GO:0004640">
    <property type="term" value="F:phosphoribosylanthranilate isomerase activity"/>
    <property type="evidence" value="ECO:0007669"/>
    <property type="project" value="UniProtKB-EC"/>
</dbReference>
<comment type="pathway">
    <text evidence="1">Amino-acid biosynthesis; L-tryptophan biosynthesis; L-tryptophan from chorismate: step 3/5.</text>
</comment>
<dbReference type="GO" id="GO:0000162">
    <property type="term" value="P:L-tryptophan biosynthetic process"/>
    <property type="evidence" value="ECO:0007669"/>
    <property type="project" value="UniProtKB-UniPathway"/>
</dbReference>
<dbReference type="SUPFAM" id="SSF51366">
    <property type="entry name" value="Ribulose-phoshate binding barrel"/>
    <property type="match status" value="1"/>
</dbReference>
<evidence type="ECO:0000256" key="6">
    <source>
        <dbReference type="ARBA" id="ARBA00023141"/>
    </source>
</evidence>
<dbReference type="InterPro" id="IPR013785">
    <property type="entry name" value="Aldolase_TIM"/>
</dbReference>
<dbReference type="FunCoup" id="C1FIL2">
    <property type="interactions" value="237"/>
</dbReference>
<dbReference type="CDD" id="cd00405">
    <property type="entry name" value="PRAI"/>
    <property type="match status" value="1"/>
</dbReference>
<protein>
    <recommendedName>
        <fullName evidence="3">phosphoribosylanthranilate isomerase</fullName>
        <ecNumber evidence="3">5.3.1.24</ecNumber>
    </recommendedName>
</protein>
<dbReference type="InParanoid" id="C1FIL2"/>
<feature type="domain" description="N-(5'phosphoribosyl) anthranilate isomerase (PRAI)" evidence="8">
    <location>
        <begin position="11"/>
        <end position="111"/>
    </location>
</feature>
<sequence length="248" mass="25769">MAAKDEKKTLVKVCGVTTPEDATQAAVAGADFIGMILWPKSKRSIPLDVAKEVADAAKAAGATPIGVFVDESAEEIVAACEAVGIDHAQLHGDNARAALTDLPMKIKAVYVVSAAKDGAIVTPMPGDEEKLCEDRRTKLSGAGGWKAAIDWVNGPRRTIDWLLVDGVVAGSGETYDWTNLRVPRGCSRKGWILAGGLDPENVTDAIGACKPTAVDVASGVADEGGVKKDPVKVDAFIANAKSASMEMA</sequence>
<evidence type="ECO:0000256" key="7">
    <source>
        <dbReference type="ARBA" id="ARBA00023235"/>
    </source>
</evidence>
<dbReference type="OrthoDB" id="524799at2759"/>
<dbReference type="PANTHER" id="PTHR42894">
    <property type="entry name" value="N-(5'-PHOSPHORIBOSYL)ANTHRANILATE ISOMERASE"/>
    <property type="match status" value="1"/>
</dbReference>
<dbReference type="RefSeq" id="XP_002508930.1">
    <property type="nucleotide sequence ID" value="XM_002508884.1"/>
</dbReference>
<dbReference type="Proteomes" id="UP000002009">
    <property type="component" value="Chromosome 12"/>
</dbReference>